<organism evidence="2 3">
    <name type="scientific">Algoriphagus aquimarinus</name>
    <dbReference type="NCBI Taxonomy" id="237018"/>
    <lineage>
        <taxon>Bacteria</taxon>
        <taxon>Pseudomonadati</taxon>
        <taxon>Bacteroidota</taxon>
        <taxon>Cytophagia</taxon>
        <taxon>Cytophagales</taxon>
        <taxon>Cyclobacteriaceae</taxon>
        <taxon>Algoriphagus</taxon>
    </lineage>
</organism>
<accession>A0A1I1APD1</accession>
<dbReference type="AlphaFoldDB" id="A0A1I1APD1"/>
<dbReference type="InterPro" id="IPR011990">
    <property type="entry name" value="TPR-like_helical_dom_sf"/>
</dbReference>
<protein>
    <submittedName>
        <fullName evidence="2">SusD family protein</fullName>
    </submittedName>
</protein>
<reference evidence="2 3" key="1">
    <citation type="submission" date="2016-10" db="EMBL/GenBank/DDBJ databases">
        <authorList>
            <person name="de Groot N.N."/>
        </authorList>
    </citation>
    <scope>NUCLEOTIDE SEQUENCE [LARGE SCALE GENOMIC DNA]</scope>
    <source>
        <strain evidence="2 3">DSM 23399</strain>
    </source>
</reference>
<dbReference type="OrthoDB" id="653598at2"/>
<sequence length="454" mass="52190">MKRKAIYIISALLLSACEGFLDEKPSKDIVVPSTLQDLKAMLDNTSTMNMTSGISVIGTDDIEIPADGLASLVSSTIEGNSYLWKKDVLEGSKFLDWNENYFAILTSNIVLDQLQGIQLTELNKGEWEVTYGSALFYRAYRYYDLMRLFSPQIDFDNKAEKLGVPLRLTSDITSMQDRASLQECYEQIKKDLLESITYLPDTPQTYLTRPSKWAAYGLLSRMSLQLGEYELALDYTQRCLAIGDELMDYSVLDSEAVFPIPQFNKEVIFHSVMIFYSYLSRPMTYIHPDLIALYGDGDLRFDVFFRPRMEEGKFNFKGNYTGTADGFSGIAVDEIHLIRAESLIRTGKVIQGMEVLNRFLETRWDKESYQPLLINDYNSALKKVIEERQKTLVYRGTRWDDLKRLNKEPELQQTITRNMDGEIYTLLPNSPRYAYPIPQQELDLNPIPQNIRGN</sequence>
<evidence type="ECO:0000313" key="3">
    <source>
        <dbReference type="Proteomes" id="UP000198790"/>
    </source>
</evidence>
<evidence type="ECO:0000259" key="1">
    <source>
        <dbReference type="Pfam" id="PF14322"/>
    </source>
</evidence>
<dbReference type="Proteomes" id="UP000198790">
    <property type="component" value="Unassembled WGS sequence"/>
</dbReference>
<proteinExistence type="predicted"/>
<dbReference type="Pfam" id="PF14322">
    <property type="entry name" value="SusD-like_3"/>
    <property type="match status" value="1"/>
</dbReference>
<dbReference type="SUPFAM" id="SSF48452">
    <property type="entry name" value="TPR-like"/>
    <property type="match status" value="1"/>
</dbReference>
<feature type="domain" description="SusD-like N-terminal" evidence="1">
    <location>
        <begin position="20"/>
        <end position="224"/>
    </location>
</feature>
<dbReference type="EMBL" id="FOKK01000009">
    <property type="protein sequence ID" value="SFB39899.1"/>
    <property type="molecule type" value="Genomic_DNA"/>
</dbReference>
<evidence type="ECO:0000313" key="2">
    <source>
        <dbReference type="EMBL" id="SFB39899.1"/>
    </source>
</evidence>
<name>A0A1I1APD1_9BACT</name>
<dbReference type="PROSITE" id="PS51257">
    <property type="entry name" value="PROKAR_LIPOPROTEIN"/>
    <property type="match status" value="1"/>
</dbReference>
<dbReference type="RefSeq" id="WP_092897992.1">
    <property type="nucleotide sequence ID" value="NZ_FOKK01000009.1"/>
</dbReference>
<dbReference type="Gene3D" id="1.25.40.390">
    <property type="match status" value="1"/>
</dbReference>
<dbReference type="InterPro" id="IPR033985">
    <property type="entry name" value="SusD-like_N"/>
</dbReference>
<gene>
    <name evidence="2" type="ORF">SAMN04489723_10919</name>
</gene>
<dbReference type="GO" id="GO:0009279">
    <property type="term" value="C:cell outer membrane"/>
    <property type="evidence" value="ECO:0007669"/>
    <property type="project" value="UniProtKB-SubCell"/>
</dbReference>
<dbReference type="STRING" id="237018.SAMN04489723_10919"/>
<keyword evidence="3" id="KW-1185">Reference proteome</keyword>